<dbReference type="InterPro" id="IPR038746">
    <property type="entry name" value="Atat"/>
</dbReference>
<dbReference type="GO" id="GO:0048666">
    <property type="term" value="P:neuron development"/>
    <property type="evidence" value="ECO:0007669"/>
    <property type="project" value="UniProtKB-UniRule"/>
</dbReference>
<dbReference type="EC" id="2.3.1.108" evidence="4 5"/>
<dbReference type="HAMAP" id="MF_03130">
    <property type="entry name" value="mec17"/>
    <property type="match status" value="1"/>
</dbReference>
<evidence type="ECO:0000259" key="6">
    <source>
        <dbReference type="PROSITE" id="PS51730"/>
    </source>
</evidence>
<organism evidence="7">
    <name type="scientific">Tabanus bromius</name>
    <name type="common">Band-eyed brown horse fly</name>
    <dbReference type="NCBI Taxonomy" id="304241"/>
    <lineage>
        <taxon>Eukaryota</taxon>
        <taxon>Metazoa</taxon>
        <taxon>Ecdysozoa</taxon>
        <taxon>Arthropoda</taxon>
        <taxon>Hexapoda</taxon>
        <taxon>Insecta</taxon>
        <taxon>Pterygota</taxon>
        <taxon>Neoptera</taxon>
        <taxon>Endopterygota</taxon>
        <taxon>Diptera</taxon>
        <taxon>Brachycera</taxon>
        <taxon>Tabanomorpha</taxon>
        <taxon>Tabanoidea</taxon>
        <taxon>Tabanidae</taxon>
        <taxon>Tabanus</taxon>
    </lineage>
</organism>
<dbReference type="EMBL" id="GDAI01002906">
    <property type="protein sequence ID" value="JAI14697.1"/>
    <property type="molecule type" value="mRNA"/>
</dbReference>
<dbReference type="Gene3D" id="3.40.630.30">
    <property type="match status" value="1"/>
</dbReference>
<dbReference type="FunFam" id="3.40.630.30:FF:000060">
    <property type="entry name" value="Alpha-tubulin N-acetyltransferase 1"/>
    <property type="match status" value="1"/>
</dbReference>
<dbReference type="GO" id="GO:0019799">
    <property type="term" value="F:tubulin N-acetyltransferase activity"/>
    <property type="evidence" value="ECO:0007669"/>
    <property type="project" value="UniProtKB-UniRule"/>
</dbReference>
<protein>
    <recommendedName>
        <fullName evidence="4 5">Alpha-tubulin N-acetyltransferase</fullName>
        <shortName evidence="5">Alpha-TAT</shortName>
        <shortName evidence="5">TAT</shortName>
        <ecNumber evidence="4 5">2.3.1.108</ecNumber>
    </recommendedName>
    <alternativeName>
        <fullName evidence="5">Acetyltransferase mec-17 homolog</fullName>
    </alternativeName>
</protein>
<feature type="domain" description="N-acetyltransferase" evidence="6">
    <location>
        <begin position="1"/>
        <end position="186"/>
    </location>
</feature>
<dbReference type="Pfam" id="PF05301">
    <property type="entry name" value="Acetyltransf_16"/>
    <property type="match status" value="1"/>
</dbReference>
<feature type="site" description="Crucial for catalytic activity" evidence="5">
    <location>
        <position position="56"/>
    </location>
</feature>
<evidence type="ECO:0000256" key="2">
    <source>
        <dbReference type="ARBA" id="ARBA00023315"/>
    </source>
</evidence>
<comment type="catalytic activity">
    <reaction evidence="3 5">
        <text>L-lysyl-[alpha-tubulin] + acetyl-CoA = N(6)-acetyl-L-lysyl-[alpha-tubulin] + CoA + H(+)</text>
        <dbReference type="Rhea" id="RHEA:15277"/>
        <dbReference type="Rhea" id="RHEA-COMP:11278"/>
        <dbReference type="Rhea" id="RHEA-COMP:11279"/>
        <dbReference type="ChEBI" id="CHEBI:15378"/>
        <dbReference type="ChEBI" id="CHEBI:29969"/>
        <dbReference type="ChEBI" id="CHEBI:57287"/>
        <dbReference type="ChEBI" id="CHEBI:57288"/>
        <dbReference type="ChEBI" id="CHEBI:61930"/>
        <dbReference type="EC" id="2.3.1.108"/>
    </reaction>
</comment>
<proteinExistence type="evidence at transcript level"/>
<name>A0A0K8TK85_TABBR</name>
<reference evidence="7" key="1">
    <citation type="journal article" date="2015" name="Insect Biochem. Mol. Biol.">
        <title>An insight into the sialome of the horse fly, Tabanus bromius.</title>
        <authorList>
            <person name="Ribeiro J.M."/>
            <person name="Kazimirova M."/>
            <person name="Takac P."/>
            <person name="Andersen J.F."/>
            <person name="Francischetti I.M."/>
        </authorList>
    </citation>
    <scope>NUCLEOTIDE SEQUENCE</scope>
</reference>
<dbReference type="PANTHER" id="PTHR12327">
    <property type="entry name" value="ALPHA-TUBULIN N-ACETYLTRANSFERASE 1"/>
    <property type="match status" value="1"/>
</dbReference>
<evidence type="ECO:0000256" key="5">
    <source>
        <dbReference type="HAMAP-Rule" id="MF_03130"/>
    </source>
</evidence>
<keyword evidence="1 5" id="KW-0808">Transferase</keyword>
<evidence type="ECO:0000256" key="3">
    <source>
        <dbReference type="ARBA" id="ARBA00051998"/>
    </source>
</evidence>
<feature type="binding site" evidence="5">
    <location>
        <begin position="120"/>
        <end position="133"/>
    </location>
    <ligand>
        <name>acetyl-CoA</name>
        <dbReference type="ChEBI" id="CHEBI:57288"/>
    </ligand>
</feature>
<sequence>MEFRFDVRPIFTNQIVRINSNLLPSTFVGDRRMAIDMANKVSQIINEMGEASAKAQGLNKPVTTSQKLRLTDQMVYLLGDNDHGRHGAVVGLLKVGQKSLYVFDENGETKMVDAPCVLDFYVHESRQRSGLGKTLFETMLREENYKPEKLAIDRPSDKLIGFLRKHYGLEKTIPQMNNFVVYEGFFGNPSSDPNSHDGRMHMTAGPNTALFGPQFINDECKKRASKSWEPQNSPTTIPLVQSSPVGRYAAPRPMCSMAEIIHSSATAAAGEPNREL</sequence>
<evidence type="ECO:0000313" key="7">
    <source>
        <dbReference type="EMBL" id="JAI14697.1"/>
    </source>
</evidence>
<dbReference type="InterPro" id="IPR007965">
    <property type="entry name" value="GNAT_ATAT"/>
</dbReference>
<feature type="binding site" evidence="5">
    <location>
        <begin position="156"/>
        <end position="165"/>
    </location>
    <ligand>
        <name>acetyl-CoA</name>
        <dbReference type="ChEBI" id="CHEBI:57288"/>
    </ligand>
</feature>
<dbReference type="PANTHER" id="PTHR12327:SF0">
    <property type="entry name" value="ALPHA-TUBULIN N-ACETYLTRANSFERASE 1"/>
    <property type="match status" value="1"/>
</dbReference>
<evidence type="ECO:0000256" key="1">
    <source>
        <dbReference type="ARBA" id="ARBA00022679"/>
    </source>
</evidence>
<keyword evidence="2 5" id="KW-0012">Acyltransferase</keyword>
<dbReference type="GO" id="GO:0005874">
    <property type="term" value="C:microtubule"/>
    <property type="evidence" value="ECO:0007669"/>
    <property type="project" value="InterPro"/>
</dbReference>
<dbReference type="CDD" id="cd04301">
    <property type="entry name" value="NAT_SF"/>
    <property type="match status" value="1"/>
</dbReference>
<comment type="function">
    <text evidence="5">Specifically acetylates 'Lys-40' in alpha-tubulin on the lumenal side of microtubules. Promotes microtubule destabilization and accelerates microtubule dynamics; this activity may be independent of acetylation activity. Acetylates alpha-tubulin with a slow enzymatic rate, due to a catalytic site that is not optimized for acetyl transfer. Enters the microtubule through each end and diffuses quickly throughout the lumen of microtubules. Acetylates only long/old microtubules because of its slow acetylation rate since it does not have time to act on dynamically unstable microtubules before the enzyme is released.</text>
</comment>
<comment type="similarity">
    <text evidence="5">Belongs to the acetyltransferase ATAT1 family.</text>
</comment>
<accession>A0A0K8TK85</accession>
<dbReference type="PROSITE" id="PS51730">
    <property type="entry name" value="GNAT_ATAT"/>
    <property type="match status" value="1"/>
</dbReference>
<dbReference type="AlphaFoldDB" id="A0A0K8TK85"/>
<evidence type="ECO:0000256" key="4">
    <source>
        <dbReference type="ARBA" id="ARBA00066570"/>
    </source>
</evidence>
<dbReference type="GO" id="GO:0070507">
    <property type="term" value="P:regulation of microtubule cytoskeleton organization"/>
    <property type="evidence" value="ECO:0007669"/>
    <property type="project" value="UniProtKB-UniRule"/>
</dbReference>